<accession>A0A1F6W229</accession>
<dbReference type="SUPFAM" id="SSF55811">
    <property type="entry name" value="Nudix"/>
    <property type="match status" value="1"/>
</dbReference>
<evidence type="ECO:0000313" key="4">
    <source>
        <dbReference type="EMBL" id="OGI75970.1"/>
    </source>
</evidence>
<reference evidence="4 5" key="1">
    <citation type="journal article" date="2016" name="Nat. Commun.">
        <title>Thousands of microbial genomes shed light on interconnected biogeochemical processes in an aquifer system.</title>
        <authorList>
            <person name="Anantharaman K."/>
            <person name="Brown C.T."/>
            <person name="Hug L.A."/>
            <person name="Sharon I."/>
            <person name="Castelle C.J."/>
            <person name="Probst A.J."/>
            <person name="Thomas B.C."/>
            <person name="Singh A."/>
            <person name="Wilkins M.J."/>
            <person name="Karaoz U."/>
            <person name="Brodie E.L."/>
            <person name="Williams K.H."/>
            <person name="Hubbard S.S."/>
            <person name="Banfield J.F."/>
        </authorList>
    </citation>
    <scope>NUCLEOTIDE SEQUENCE [LARGE SCALE GENOMIC DNA]</scope>
</reference>
<comment type="caution">
    <text evidence="4">The sequence shown here is derived from an EMBL/GenBank/DDBJ whole genome shotgun (WGS) entry which is preliminary data.</text>
</comment>
<proteinExistence type="predicted"/>
<evidence type="ECO:0000259" key="3">
    <source>
        <dbReference type="PROSITE" id="PS51462"/>
    </source>
</evidence>
<dbReference type="PROSITE" id="PS51462">
    <property type="entry name" value="NUDIX"/>
    <property type="match status" value="1"/>
</dbReference>
<dbReference type="PANTHER" id="PTHR43046">
    <property type="entry name" value="GDP-MANNOSE MANNOSYL HYDROLASE"/>
    <property type="match status" value="1"/>
</dbReference>
<dbReference type="GO" id="GO:0016787">
    <property type="term" value="F:hydrolase activity"/>
    <property type="evidence" value="ECO:0007669"/>
    <property type="project" value="UniProtKB-KW"/>
</dbReference>
<dbReference type="InterPro" id="IPR000086">
    <property type="entry name" value="NUDIX_hydrolase_dom"/>
</dbReference>
<dbReference type="Gene3D" id="3.90.79.10">
    <property type="entry name" value="Nucleoside Triphosphate Pyrophosphohydrolase"/>
    <property type="match status" value="1"/>
</dbReference>
<gene>
    <name evidence="4" type="ORF">A3C67_01215</name>
</gene>
<dbReference type="EMBL" id="MFUG01000013">
    <property type="protein sequence ID" value="OGI75970.1"/>
    <property type="molecule type" value="Genomic_DNA"/>
</dbReference>
<evidence type="ECO:0000256" key="1">
    <source>
        <dbReference type="ARBA" id="ARBA00001946"/>
    </source>
</evidence>
<organism evidence="4 5">
    <name type="scientific">Candidatus Nomurabacteria bacterium RIFCSPHIGHO2_02_FULL_42_19</name>
    <dbReference type="NCBI Taxonomy" id="1801756"/>
    <lineage>
        <taxon>Bacteria</taxon>
        <taxon>Candidatus Nomuraibacteriota</taxon>
    </lineage>
</organism>
<dbReference type="InterPro" id="IPR015797">
    <property type="entry name" value="NUDIX_hydrolase-like_dom_sf"/>
</dbReference>
<keyword evidence="2" id="KW-0378">Hydrolase</keyword>
<dbReference type="Pfam" id="PF00293">
    <property type="entry name" value="NUDIX"/>
    <property type="match status" value="1"/>
</dbReference>
<feature type="domain" description="Nudix hydrolase" evidence="3">
    <location>
        <begin position="2"/>
        <end position="132"/>
    </location>
</feature>
<dbReference type="STRING" id="1801756.A3C67_01215"/>
<dbReference type="AlphaFoldDB" id="A0A1F6W229"/>
<dbReference type="PANTHER" id="PTHR43046:SF14">
    <property type="entry name" value="MUTT_NUDIX FAMILY PROTEIN"/>
    <property type="match status" value="1"/>
</dbReference>
<dbReference type="Proteomes" id="UP000179275">
    <property type="component" value="Unassembled WGS sequence"/>
</dbReference>
<protein>
    <recommendedName>
        <fullName evidence="3">Nudix hydrolase domain-containing protein</fullName>
    </recommendedName>
</protein>
<evidence type="ECO:0000256" key="2">
    <source>
        <dbReference type="ARBA" id="ARBA00022801"/>
    </source>
</evidence>
<evidence type="ECO:0000313" key="5">
    <source>
        <dbReference type="Proteomes" id="UP000179275"/>
    </source>
</evidence>
<sequence>MELQVGVKILLNNKEGKFLLLQRNPEKYPEVGAKWDIVGGRITPGVFLLDNLKREVMEEAGLSITGEPKLLLAQDILKADKHVVCLTYAGEAIGEVKLSEEHSKHRWLTRGELSKLEPMDKYIQELLDRKLV</sequence>
<comment type="cofactor">
    <cofactor evidence="1">
        <name>Mg(2+)</name>
        <dbReference type="ChEBI" id="CHEBI:18420"/>
    </cofactor>
</comment>
<name>A0A1F6W229_9BACT</name>